<keyword evidence="1" id="KW-0863">Zinc-finger</keyword>
<evidence type="ECO:0000259" key="3">
    <source>
        <dbReference type="PROSITE" id="PS50158"/>
    </source>
</evidence>
<organism evidence="5 6">
    <name type="scientific">Arabidopsis thaliana x Arabidopsis arenosa</name>
    <dbReference type="NCBI Taxonomy" id="1240361"/>
    <lineage>
        <taxon>Eukaryota</taxon>
        <taxon>Viridiplantae</taxon>
        <taxon>Streptophyta</taxon>
        <taxon>Embryophyta</taxon>
        <taxon>Tracheophyta</taxon>
        <taxon>Spermatophyta</taxon>
        <taxon>Magnoliopsida</taxon>
        <taxon>eudicotyledons</taxon>
        <taxon>Gunneridae</taxon>
        <taxon>Pentapetalae</taxon>
        <taxon>rosids</taxon>
        <taxon>malvids</taxon>
        <taxon>Brassicales</taxon>
        <taxon>Brassicaceae</taxon>
        <taxon>Camelineae</taxon>
        <taxon>Arabidopsis</taxon>
    </lineage>
</organism>
<sequence>MAHEEKLPWELVEEILSRVPPESLLRFKTVSKQWNALFDDKTFINNHKKTFRFILATKSKIYSVSIHPKIVVRELTLDIPGLETNEIPKKLVDCDELLLCDMEKGAAVWNPWLRHSRWIDQDSNHTHRESYGLGYNNKGSYKIFAACDLKENPNQRLLTILDFASDAWKDRESGDNSQQVKPVKLHRKTGVSLNGNLYLVTYFEKTDLVYHLTKINSSSENIWKFCDLPCGTTNILKDALVLRVFEGDRFSLLKQCHATKKIEIWVSKYKINNNFDREDVEWIKFMELSSPNLPDLVDGSNSQPPSYFIEDKRLVVCSCNETGIKMEIEKFDGRINFGLWQVQVKDLLIQHGLHKALKGKPAPVTGTESGKIGISDGDWEDLDLRAASAIRLCLAKNILANVHGISTAKELWEKLEELYQAKGVSNRVYLKEKFHTLRMNEGTTMSDHLSVLNGIVSELETIGVKLDDEDIALRLIWSLPSSYEHMKPILIHGKEKVIFPEVTSKLFSEEKRLSNGNNVFPTNSALVADNRKKENVMKKKIMCWGCGQSGHLKRNCPNIGGHSTRRNSNIDGDANYTSPVEDYSDAL</sequence>
<keyword evidence="6" id="KW-1185">Reference proteome</keyword>
<feature type="compositionally biased region" description="Polar residues" evidence="2">
    <location>
        <begin position="566"/>
        <end position="578"/>
    </location>
</feature>
<dbReference type="SMART" id="SM00256">
    <property type="entry name" value="FBOX"/>
    <property type="match status" value="1"/>
</dbReference>
<gene>
    <name evidence="5" type="ORF">ISN45_Aa03g017740</name>
</gene>
<dbReference type="Pfam" id="PF00646">
    <property type="entry name" value="F-box"/>
    <property type="match status" value="1"/>
</dbReference>
<dbReference type="GO" id="GO:0003676">
    <property type="term" value="F:nucleic acid binding"/>
    <property type="evidence" value="ECO:0007669"/>
    <property type="project" value="InterPro"/>
</dbReference>
<dbReference type="NCBIfam" id="TIGR01640">
    <property type="entry name" value="F_box_assoc_1"/>
    <property type="match status" value="1"/>
</dbReference>
<dbReference type="SMART" id="SM00343">
    <property type="entry name" value="ZnF_C2HC"/>
    <property type="match status" value="1"/>
</dbReference>
<name>A0A8T2AW91_9BRAS</name>
<keyword evidence="1" id="KW-0862">Zinc</keyword>
<dbReference type="PANTHER" id="PTHR31672:SF13">
    <property type="entry name" value="F-BOX PROTEIN CPR30-LIKE"/>
    <property type="match status" value="1"/>
</dbReference>
<evidence type="ECO:0000256" key="2">
    <source>
        <dbReference type="SAM" id="MobiDB-lite"/>
    </source>
</evidence>
<dbReference type="GO" id="GO:0008270">
    <property type="term" value="F:zinc ion binding"/>
    <property type="evidence" value="ECO:0007669"/>
    <property type="project" value="UniProtKB-KW"/>
</dbReference>
<protein>
    <submittedName>
        <fullName evidence="5">F-box associated domain type 1</fullName>
    </submittedName>
</protein>
<feature type="domain" description="CCHC-type" evidence="3">
    <location>
        <begin position="543"/>
        <end position="558"/>
    </location>
</feature>
<dbReference type="InterPro" id="IPR006527">
    <property type="entry name" value="F-box-assoc_dom_typ1"/>
</dbReference>
<comment type="caution">
    <text evidence="5">The sequence shown here is derived from an EMBL/GenBank/DDBJ whole genome shotgun (WGS) entry which is preliminary data.</text>
</comment>
<evidence type="ECO:0000313" key="5">
    <source>
        <dbReference type="EMBL" id="KAG7577502.1"/>
    </source>
</evidence>
<dbReference type="AlphaFoldDB" id="A0A8T2AW91"/>
<dbReference type="CDD" id="cd22157">
    <property type="entry name" value="F-box_AtFBW1-like"/>
    <property type="match status" value="1"/>
</dbReference>
<dbReference type="PROSITE" id="PS50181">
    <property type="entry name" value="FBOX"/>
    <property type="match status" value="1"/>
</dbReference>
<dbReference type="Pfam" id="PF07734">
    <property type="entry name" value="FBA_1"/>
    <property type="match status" value="1"/>
</dbReference>
<evidence type="ECO:0000256" key="1">
    <source>
        <dbReference type="PROSITE-ProRule" id="PRU00047"/>
    </source>
</evidence>
<dbReference type="PANTHER" id="PTHR31672">
    <property type="entry name" value="BNACNNG10540D PROTEIN"/>
    <property type="match status" value="1"/>
</dbReference>
<dbReference type="Pfam" id="PF14223">
    <property type="entry name" value="Retrotran_gag_2"/>
    <property type="match status" value="1"/>
</dbReference>
<feature type="domain" description="F-box" evidence="4">
    <location>
        <begin position="1"/>
        <end position="54"/>
    </location>
</feature>
<dbReference type="InterPro" id="IPR017451">
    <property type="entry name" value="F-box-assoc_interact_dom"/>
</dbReference>
<dbReference type="InterPro" id="IPR001878">
    <property type="entry name" value="Znf_CCHC"/>
</dbReference>
<dbReference type="EMBL" id="JAEFBK010000008">
    <property type="protein sequence ID" value="KAG7577502.1"/>
    <property type="molecule type" value="Genomic_DNA"/>
</dbReference>
<dbReference type="InterPro" id="IPR001810">
    <property type="entry name" value="F-box_dom"/>
</dbReference>
<dbReference type="InterPro" id="IPR050796">
    <property type="entry name" value="SCF_F-box_component"/>
</dbReference>
<evidence type="ECO:0000313" key="6">
    <source>
        <dbReference type="Proteomes" id="UP000694240"/>
    </source>
</evidence>
<proteinExistence type="predicted"/>
<reference evidence="5 6" key="1">
    <citation type="submission" date="2020-12" db="EMBL/GenBank/DDBJ databases">
        <title>Concerted genomic and epigenomic changes stabilize Arabidopsis allopolyploids.</title>
        <authorList>
            <person name="Chen Z."/>
        </authorList>
    </citation>
    <scope>NUCLEOTIDE SEQUENCE [LARGE SCALE GENOMIC DNA]</scope>
    <source>
        <strain evidence="5">Allo738</strain>
        <tissue evidence="5">Leaf</tissue>
    </source>
</reference>
<accession>A0A8T2AW91</accession>
<dbReference type="Proteomes" id="UP000694240">
    <property type="component" value="Chromosome 8"/>
</dbReference>
<evidence type="ECO:0000259" key="4">
    <source>
        <dbReference type="PROSITE" id="PS50181"/>
    </source>
</evidence>
<feature type="region of interest" description="Disordered" evidence="2">
    <location>
        <begin position="556"/>
        <end position="587"/>
    </location>
</feature>
<dbReference type="PROSITE" id="PS50158">
    <property type="entry name" value="ZF_CCHC"/>
    <property type="match status" value="1"/>
</dbReference>
<keyword evidence="1" id="KW-0479">Metal-binding</keyword>